<accession>A0A2H0C2M5</accession>
<comment type="caution">
    <text evidence="2">The sequence shown here is derived from an EMBL/GenBank/DDBJ whole genome shotgun (WGS) entry which is preliminary data.</text>
</comment>
<sequence length="131" mass="14336">MEGFNKAISFILGLVVVVVFIAVLTGRINLKNKIPSFTGGIFSRTTPTPTVFIPTDQPTTVVLDNQNQAQNTTDNQENTNYHQYQTNNSTTVSNGKTTSIPNTGPELFFPLVVSGLSIGLYFKNLSHKQQS</sequence>
<dbReference type="EMBL" id="PCTD01000178">
    <property type="protein sequence ID" value="PIP64163.1"/>
    <property type="molecule type" value="Genomic_DNA"/>
</dbReference>
<proteinExistence type="predicted"/>
<evidence type="ECO:0000313" key="3">
    <source>
        <dbReference type="Proteomes" id="UP000230802"/>
    </source>
</evidence>
<keyword evidence="1" id="KW-1133">Transmembrane helix</keyword>
<keyword evidence="1" id="KW-0472">Membrane</keyword>
<protein>
    <submittedName>
        <fullName evidence="2">Uncharacterized protein</fullName>
    </submittedName>
</protein>
<evidence type="ECO:0000313" key="2">
    <source>
        <dbReference type="EMBL" id="PIP64163.1"/>
    </source>
</evidence>
<gene>
    <name evidence="2" type="ORF">COW96_04025</name>
</gene>
<feature type="transmembrane region" description="Helical" evidence="1">
    <location>
        <begin position="7"/>
        <end position="28"/>
    </location>
</feature>
<reference evidence="2 3" key="1">
    <citation type="submission" date="2017-09" db="EMBL/GenBank/DDBJ databases">
        <title>Depth-based differentiation of microbial function through sediment-hosted aquifers and enrichment of novel symbionts in the deep terrestrial subsurface.</title>
        <authorList>
            <person name="Probst A.J."/>
            <person name="Ladd B."/>
            <person name="Jarett J.K."/>
            <person name="Geller-Mcgrath D.E."/>
            <person name="Sieber C.M."/>
            <person name="Emerson J.B."/>
            <person name="Anantharaman K."/>
            <person name="Thomas B.C."/>
            <person name="Malmstrom R."/>
            <person name="Stieglmeier M."/>
            <person name="Klingl A."/>
            <person name="Woyke T."/>
            <person name="Ryan C.M."/>
            <person name="Banfield J.F."/>
        </authorList>
    </citation>
    <scope>NUCLEOTIDE SEQUENCE [LARGE SCALE GENOMIC DNA]</scope>
    <source>
        <strain evidence="2">CG22_combo_CG10-13_8_21_14_all_33_16</strain>
    </source>
</reference>
<evidence type="ECO:0000256" key="1">
    <source>
        <dbReference type="SAM" id="Phobius"/>
    </source>
</evidence>
<keyword evidence="1" id="KW-0812">Transmembrane</keyword>
<dbReference type="Proteomes" id="UP000230802">
    <property type="component" value="Unassembled WGS sequence"/>
</dbReference>
<dbReference type="AlphaFoldDB" id="A0A2H0C2M5"/>
<name>A0A2H0C2M5_9BACT</name>
<organism evidence="2 3">
    <name type="scientific">Candidatus Roizmanbacteria bacterium CG22_combo_CG10-13_8_21_14_all_33_16</name>
    <dbReference type="NCBI Taxonomy" id="1974859"/>
    <lineage>
        <taxon>Bacteria</taxon>
        <taxon>Candidatus Roizmaniibacteriota</taxon>
    </lineage>
</organism>